<dbReference type="PANTHER" id="PTHR35340">
    <property type="entry name" value="PQQ ENZYME REPEAT PROTEIN-RELATED"/>
    <property type="match status" value="1"/>
</dbReference>
<dbReference type="Proteomes" id="UP000443153">
    <property type="component" value="Unassembled WGS sequence"/>
</dbReference>
<comment type="caution">
    <text evidence="1">The sequence shown here is derived from an EMBL/GenBank/DDBJ whole genome shotgun (WGS) entry which is preliminary data.</text>
</comment>
<dbReference type="OrthoDB" id="264813at2"/>
<evidence type="ECO:0000313" key="2">
    <source>
        <dbReference type="Proteomes" id="UP000443153"/>
    </source>
</evidence>
<name>A0A6I2MM78_9FLAO</name>
<dbReference type="InterPro" id="IPR053143">
    <property type="entry name" value="Arylsulfate_ST"/>
</dbReference>
<proteinExistence type="predicted"/>
<evidence type="ECO:0008006" key="3">
    <source>
        <dbReference type="Google" id="ProtNLM"/>
    </source>
</evidence>
<dbReference type="PANTHER" id="PTHR35340:SF5">
    <property type="entry name" value="ASST-DOMAIN-CONTAINING PROTEIN"/>
    <property type="match status" value="1"/>
</dbReference>
<evidence type="ECO:0000313" key="1">
    <source>
        <dbReference type="EMBL" id="MRX63254.1"/>
    </source>
</evidence>
<dbReference type="GO" id="GO:0004062">
    <property type="term" value="F:aryl sulfotransferase activity"/>
    <property type="evidence" value="ECO:0007669"/>
    <property type="project" value="InterPro"/>
</dbReference>
<keyword evidence="2" id="KW-1185">Reference proteome</keyword>
<reference evidence="1 2" key="1">
    <citation type="submission" date="2019-11" db="EMBL/GenBank/DDBJ databases">
        <title>Maribacter lutea sp. nov., a marine bacterium isolated from intertidal sand.</title>
        <authorList>
            <person name="Liu A."/>
        </authorList>
    </citation>
    <scope>NUCLEOTIDE SEQUENCE [LARGE SCALE GENOMIC DNA]</scope>
    <source>
        <strain evidence="1 2">RZ05</strain>
    </source>
</reference>
<gene>
    <name evidence="1" type="ORF">GJ691_03630</name>
</gene>
<dbReference type="AlphaFoldDB" id="A0A6I2MM78"/>
<organism evidence="1 2">
    <name type="scientific">Maribacter luteus</name>
    <dbReference type="NCBI Taxonomy" id="2594478"/>
    <lineage>
        <taxon>Bacteria</taxon>
        <taxon>Pseudomonadati</taxon>
        <taxon>Bacteroidota</taxon>
        <taxon>Flavobacteriia</taxon>
        <taxon>Flavobacteriales</taxon>
        <taxon>Flavobacteriaceae</taxon>
        <taxon>Maribacter</taxon>
    </lineage>
</organism>
<dbReference type="SUPFAM" id="SSF63829">
    <property type="entry name" value="Calcium-dependent phosphotriesterase"/>
    <property type="match status" value="1"/>
</dbReference>
<dbReference type="EMBL" id="WKJH01000002">
    <property type="protein sequence ID" value="MRX63254.1"/>
    <property type="molecule type" value="Genomic_DNA"/>
</dbReference>
<dbReference type="Pfam" id="PF05935">
    <property type="entry name" value="Arylsulfotrans"/>
    <property type="match status" value="1"/>
</dbReference>
<accession>A0A6I2MM78</accession>
<dbReference type="RefSeq" id="WP_154363878.1">
    <property type="nucleotide sequence ID" value="NZ_CANMYZ010000002.1"/>
</dbReference>
<protein>
    <recommendedName>
        <fullName evidence="3">Arylsulfotransferase (ASST)</fullName>
    </recommendedName>
</protein>
<dbReference type="InterPro" id="IPR010262">
    <property type="entry name" value="Arylsulfotransferase_bact"/>
</dbReference>
<sequence>MVNYSTDFQIFIISKIKNITFFTLTSIFLSASSCAKEEQTTIPKETIEEPIIELPSLPSVSQPIYEGPTGNVWVYKNNKIDNGYVLVNDASDNRVYLMTKEAKVVYEWNLPAGIGNDAELMDDGRLLVSLNAENVFYDIGGYAGRIQLINPDRSVAWDYLYSSQESISHHDVEMLPDGNILFLAWQKKTKQEALLAGYDGSPDNEILLPESIIEINPETDQIEWEWHAWDHLIQDIDSTKSNYGSISDNPQKIDINYYDDERGDLMHANGLDYDPNRDLIFLSVNFYSEVWVLDHSTTKTEAALETGGNYNKGGSLIYRFGNPTAYKNNKGNRLFFNNHFPNILKNNEIGAGNILIYMNGNDGSEQSRIYELDMPDEFTLKPDTNNEPSILWEFTDSELYSPLVSGAVRLPNGNTLITEGRYGYWEVTNEGEVVWKFEGNKLFWRGYTYPIDHPGVKLLNLINLSD</sequence>